<name>A0A226C0X5_9FIRM</name>
<feature type="domain" description="Cyclodeaminase/cyclohydrolase" evidence="1">
    <location>
        <begin position="7"/>
        <end position="189"/>
    </location>
</feature>
<dbReference type="InterPro" id="IPR007044">
    <property type="entry name" value="Cyclodeamin/CycHdrlase"/>
</dbReference>
<evidence type="ECO:0000313" key="3">
    <source>
        <dbReference type="Proteomes" id="UP000214588"/>
    </source>
</evidence>
<dbReference type="Pfam" id="PF04961">
    <property type="entry name" value="FTCD_C"/>
    <property type="match status" value="1"/>
</dbReference>
<evidence type="ECO:0000259" key="1">
    <source>
        <dbReference type="Pfam" id="PF04961"/>
    </source>
</evidence>
<gene>
    <name evidence="2" type="ORF">CDO51_00470</name>
</gene>
<dbReference type="Proteomes" id="UP000214588">
    <property type="component" value="Unassembled WGS sequence"/>
</dbReference>
<reference evidence="2 3" key="1">
    <citation type="submission" date="2017-06" db="EMBL/GenBank/DDBJ databases">
        <title>Draft Genome Sequence of Natranaerobius trueperi halophilic, alkalithermophilic bacteria from soda lakes.</title>
        <authorList>
            <person name="Zhao B."/>
        </authorList>
    </citation>
    <scope>NUCLEOTIDE SEQUENCE [LARGE SCALE GENOMIC DNA]</scope>
    <source>
        <strain evidence="2 3">DSM 18760</strain>
    </source>
</reference>
<dbReference type="InterPro" id="IPR036178">
    <property type="entry name" value="Formintransfe-cycloase-like_sf"/>
</dbReference>
<keyword evidence="3" id="KW-1185">Reference proteome</keyword>
<dbReference type="SUPFAM" id="SSF101262">
    <property type="entry name" value="Methenyltetrahydrofolate cyclohydrolase-like"/>
    <property type="match status" value="1"/>
</dbReference>
<evidence type="ECO:0000313" key="2">
    <source>
        <dbReference type="EMBL" id="OWZ84913.1"/>
    </source>
</evidence>
<dbReference type="RefSeq" id="WP_089022337.1">
    <property type="nucleotide sequence ID" value="NZ_NIQC01000001.1"/>
</dbReference>
<dbReference type="OrthoDB" id="7959174at2"/>
<dbReference type="Gene3D" id="1.20.120.680">
    <property type="entry name" value="Formiminotetrahydrofolate cyclodeaminase monomer, up-and-down helical bundle"/>
    <property type="match status" value="1"/>
</dbReference>
<dbReference type="AlphaFoldDB" id="A0A226C0X5"/>
<accession>A0A226C0X5</accession>
<protein>
    <recommendedName>
        <fullName evidence="1">Cyclodeaminase/cyclohydrolase domain-containing protein</fullName>
    </recommendedName>
</protein>
<sequence length="214" mass="23647">MKFLTSSIEEYIDLLASSKLTPSGGSSLAVTGALGSSLVIMYCDISLKKVSDSGYIELLEEGREKAVLIKKDFEHFIERDAYVVREYLGTNSKDKKEKTGQEKSGQLRTSEDIAKELTLIPLLTAQRAREVLRLILSLQKNGHPAVEGDLLAGAYQASGAIFGSLTNVNENLKNISNKTFCTMIGNEAERIEKTSRDLIQKIEHIHHRVAVYDG</sequence>
<dbReference type="GO" id="GO:0003824">
    <property type="term" value="F:catalytic activity"/>
    <property type="evidence" value="ECO:0007669"/>
    <property type="project" value="InterPro"/>
</dbReference>
<organism evidence="2 3">
    <name type="scientific">Natranaerobius trueperi</name>
    <dbReference type="NCBI Taxonomy" id="759412"/>
    <lineage>
        <taxon>Bacteria</taxon>
        <taxon>Bacillati</taxon>
        <taxon>Bacillota</taxon>
        <taxon>Clostridia</taxon>
        <taxon>Natranaerobiales</taxon>
        <taxon>Natranaerobiaceae</taxon>
        <taxon>Natranaerobius</taxon>
    </lineage>
</organism>
<proteinExistence type="predicted"/>
<comment type="caution">
    <text evidence="2">The sequence shown here is derived from an EMBL/GenBank/DDBJ whole genome shotgun (WGS) entry which is preliminary data.</text>
</comment>
<dbReference type="EMBL" id="NIQC01000001">
    <property type="protein sequence ID" value="OWZ84913.1"/>
    <property type="molecule type" value="Genomic_DNA"/>
</dbReference>